<dbReference type="Pfam" id="PF02627">
    <property type="entry name" value="CMD"/>
    <property type="match status" value="1"/>
</dbReference>
<evidence type="ECO:0000259" key="1">
    <source>
        <dbReference type="Pfam" id="PF02627"/>
    </source>
</evidence>
<dbReference type="Gene3D" id="1.20.1290.10">
    <property type="entry name" value="AhpD-like"/>
    <property type="match status" value="1"/>
</dbReference>
<evidence type="ECO:0000313" key="3">
    <source>
        <dbReference type="Proteomes" id="UP000595374"/>
    </source>
</evidence>
<dbReference type="GO" id="GO:0051920">
    <property type="term" value="F:peroxiredoxin activity"/>
    <property type="evidence" value="ECO:0007669"/>
    <property type="project" value="InterPro"/>
</dbReference>
<accession>A0A7T4A0V0</accession>
<feature type="domain" description="Carboxymuconolactone decarboxylase-like" evidence="1">
    <location>
        <begin position="20"/>
        <end position="98"/>
    </location>
</feature>
<dbReference type="InterPro" id="IPR004675">
    <property type="entry name" value="AhpD_core"/>
</dbReference>
<gene>
    <name evidence="2" type="ORF">I6H47_04695</name>
</gene>
<dbReference type="AlphaFoldDB" id="A0A7T4A0V0"/>
<evidence type="ECO:0000313" key="2">
    <source>
        <dbReference type="EMBL" id="QQB15255.1"/>
    </source>
</evidence>
<reference evidence="2 3" key="1">
    <citation type="submission" date="2020-12" db="EMBL/GenBank/DDBJ databases">
        <title>FDA dAtabase for Regulatory Grade micrObial Sequences (FDA-ARGOS): Supporting development and validation of Infectious Disease Dx tests.</title>
        <authorList>
            <person name="Sproer C."/>
            <person name="Gronow S."/>
            <person name="Severitt S."/>
            <person name="Schroder I."/>
            <person name="Tallon L."/>
            <person name="Sadzewicz L."/>
            <person name="Zhao X."/>
            <person name="Boylan J."/>
            <person name="Ott S."/>
            <person name="Bowen H."/>
            <person name="Vavikolanu K."/>
            <person name="Mehta A."/>
            <person name="Aluvathingal J."/>
            <person name="Nadendla S."/>
            <person name="Lowell S."/>
            <person name="Myers T."/>
            <person name="Yan Y."/>
            <person name="Sichtig H."/>
        </authorList>
    </citation>
    <scope>NUCLEOTIDE SEQUENCE [LARGE SCALE GENOMIC DNA]</scope>
    <source>
        <strain evidence="2 3">FDAARGOS_990</strain>
    </source>
</reference>
<dbReference type="PANTHER" id="PTHR34846">
    <property type="entry name" value="4-CARBOXYMUCONOLACTONE DECARBOXYLASE FAMILY PROTEIN (AFU_ORTHOLOGUE AFUA_6G11590)"/>
    <property type="match status" value="1"/>
</dbReference>
<organism evidence="2 3">
    <name type="scientific">Brevibacterium casei</name>
    <dbReference type="NCBI Taxonomy" id="33889"/>
    <lineage>
        <taxon>Bacteria</taxon>
        <taxon>Bacillati</taxon>
        <taxon>Actinomycetota</taxon>
        <taxon>Actinomycetes</taxon>
        <taxon>Micrococcales</taxon>
        <taxon>Brevibacteriaceae</taxon>
        <taxon>Brevibacterium</taxon>
    </lineage>
</organism>
<dbReference type="RefSeq" id="WP_198500276.1">
    <property type="nucleotide sequence ID" value="NZ_CP065989.1"/>
</dbReference>
<dbReference type="EMBL" id="CP065989">
    <property type="protein sequence ID" value="QQB15255.1"/>
    <property type="molecule type" value="Genomic_DNA"/>
</dbReference>
<dbReference type="PANTHER" id="PTHR34846:SF10">
    <property type="entry name" value="CYTOPLASMIC PROTEIN"/>
    <property type="match status" value="1"/>
</dbReference>
<dbReference type="NCBIfam" id="TIGR00778">
    <property type="entry name" value="ahpD_dom"/>
    <property type="match status" value="1"/>
</dbReference>
<dbReference type="InterPro" id="IPR003779">
    <property type="entry name" value="CMD-like"/>
</dbReference>
<proteinExistence type="predicted"/>
<dbReference type="Proteomes" id="UP000595374">
    <property type="component" value="Chromosome"/>
</dbReference>
<dbReference type="InterPro" id="IPR029032">
    <property type="entry name" value="AhpD-like"/>
</dbReference>
<dbReference type="SUPFAM" id="SSF69118">
    <property type="entry name" value="AhpD-like"/>
    <property type="match status" value="1"/>
</dbReference>
<sequence length="177" mass="18532">MHANRPFIDKANPEIYKAAVAAAQATRKAAVAAGLDVALIELVNSRVSQMNRCHTCLSIHVPAARKAGVDQLKLDILSAWRHAEIFSDVERSALLLAESLTDLSVPVDHEAVAAEVGQHLSTEQISAIEWVVTLINAFNRISIASNHPTVGGKQLAAMLAAGGGAPPSSGGTKAADD</sequence>
<name>A0A7T4A0V0_9MICO</name>
<protein>
    <submittedName>
        <fullName evidence="2">Carboxymuconolactone decarboxylase family protein</fullName>
    </submittedName>
</protein>